<evidence type="ECO:0000313" key="1">
    <source>
        <dbReference type="EMBL" id="KKR87604.1"/>
    </source>
</evidence>
<accession>A0A0G0UFE5</accession>
<comment type="caution">
    <text evidence="1">The sequence shown here is derived from an EMBL/GenBank/DDBJ whole genome shotgun (WGS) entry which is preliminary data.</text>
</comment>
<dbReference type="EMBL" id="LCAH01000002">
    <property type="protein sequence ID" value="KKR87604.1"/>
    <property type="molecule type" value="Genomic_DNA"/>
</dbReference>
<proteinExistence type="predicted"/>
<evidence type="ECO:0000313" key="2">
    <source>
        <dbReference type="Proteomes" id="UP000034616"/>
    </source>
</evidence>
<sequence length="291" mass="33781">MKLEIFEHLSNGYTVIRIPWFPNNTSDILREIMCSRNRFQLLSPRQAENFQLPLDSKVAARDKTAVAILPNRKNRDGTYDVRVVSVGRSYIWRFCPDEDWPTKPLILVRNNHYSLPPEPEGPPAYDGRIRVQCSVDYAVPWAVTLKAAGIKIVNPTLNNFYPEQVEEKHEIVVVLTPRFDKYMKRIDQIILKQYDRYRMRPIVLRELITLMGCLSQSSLEPTNLLAVGSSIRCLEWDRRPTKIMIPYVWQRKGEEPALFIKNAHASWEGYQLGFVPLGQNPRGDLEWALCP</sequence>
<organism evidence="1 2">
    <name type="scientific">Candidatus Uhrbacteria bacterium GW2011_GWC2_41_11</name>
    <dbReference type="NCBI Taxonomy" id="1618985"/>
    <lineage>
        <taxon>Bacteria</taxon>
        <taxon>Candidatus Uhriibacteriota</taxon>
    </lineage>
</organism>
<dbReference type="AlphaFoldDB" id="A0A0G0UFE5"/>
<protein>
    <submittedName>
        <fullName evidence="1">Uncharacterized protein</fullName>
    </submittedName>
</protein>
<gene>
    <name evidence="1" type="ORF">UU35_C0002G0105</name>
</gene>
<dbReference type="Proteomes" id="UP000034616">
    <property type="component" value="Unassembled WGS sequence"/>
</dbReference>
<name>A0A0G0UFE5_9BACT</name>
<reference evidence="1 2" key="1">
    <citation type="journal article" date="2015" name="Nature">
        <title>rRNA introns, odd ribosomes, and small enigmatic genomes across a large radiation of phyla.</title>
        <authorList>
            <person name="Brown C.T."/>
            <person name="Hug L.A."/>
            <person name="Thomas B.C."/>
            <person name="Sharon I."/>
            <person name="Castelle C.J."/>
            <person name="Singh A."/>
            <person name="Wilkins M.J."/>
            <person name="Williams K.H."/>
            <person name="Banfield J.F."/>
        </authorList>
    </citation>
    <scope>NUCLEOTIDE SEQUENCE [LARGE SCALE GENOMIC DNA]</scope>
</reference>